<reference evidence="2" key="1">
    <citation type="submission" date="2022-03" db="EMBL/GenBank/DDBJ databases">
        <authorList>
            <person name="Sayadi A."/>
        </authorList>
    </citation>
    <scope>NUCLEOTIDE SEQUENCE</scope>
</reference>
<organism evidence="2 3">
    <name type="scientific">Acanthoscelides obtectus</name>
    <name type="common">Bean weevil</name>
    <name type="synonym">Bruchus obtectus</name>
    <dbReference type="NCBI Taxonomy" id="200917"/>
    <lineage>
        <taxon>Eukaryota</taxon>
        <taxon>Metazoa</taxon>
        <taxon>Ecdysozoa</taxon>
        <taxon>Arthropoda</taxon>
        <taxon>Hexapoda</taxon>
        <taxon>Insecta</taxon>
        <taxon>Pterygota</taxon>
        <taxon>Neoptera</taxon>
        <taxon>Endopterygota</taxon>
        <taxon>Coleoptera</taxon>
        <taxon>Polyphaga</taxon>
        <taxon>Cucujiformia</taxon>
        <taxon>Chrysomeloidea</taxon>
        <taxon>Chrysomelidae</taxon>
        <taxon>Bruchinae</taxon>
        <taxon>Bruchini</taxon>
        <taxon>Acanthoscelides</taxon>
    </lineage>
</organism>
<keyword evidence="1" id="KW-1133">Transmembrane helix</keyword>
<sequence>RTNFFLYRISYIWYSGFGFLITVILGLIGSVATGATNPGDVDDRLLSPPLRNFLHSLSNTTKEHLNIPLKKASFRKGTISMISGNKVREASVRVVDIEIGHINEQIKRKIRKISAPS</sequence>
<keyword evidence="1" id="KW-0812">Transmembrane</keyword>
<evidence type="ECO:0000256" key="1">
    <source>
        <dbReference type="SAM" id="Phobius"/>
    </source>
</evidence>
<dbReference type="OrthoDB" id="6132759at2759"/>
<gene>
    <name evidence="2" type="ORF">ACAOBT_LOCUS35449</name>
</gene>
<accession>A0A9P0QBF2</accession>
<feature type="non-terminal residue" evidence="2">
    <location>
        <position position="1"/>
    </location>
</feature>
<name>A0A9P0QBF2_ACAOB</name>
<dbReference type="AlphaFoldDB" id="A0A9P0QBF2"/>
<protein>
    <submittedName>
        <fullName evidence="2">Uncharacterized protein</fullName>
    </submittedName>
</protein>
<dbReference type="Proteomes" id="UP001152888">
    <property type="component" value="Unassembled WGS sequence"/>
</dbReference>
<evidence type="ECO:0000313" key="2">
    <source>
        <dbReference type="EMBL" id="CAH2016558.1"/>
    </source>
</evidence>
<proteinExistence type="predicted"/>
<dbReference type="EMBL" id="CAKOFQ010008944">
    <property type="protein sequence ID" value="CAH2016558.1"/>
    <property type="molecule type" value="Genomic_DNA"/>
</dbReference>
<evidence type="ECO:0000313" key="3">
    <source>
        <dbReference type="Proteomes" id="UP001152888"/>
    </source>
</evidence>
<feature type="transmembrane region" description="Helical" evidence="1">
    <location>
        <begin position="12"/>
        <end position="32"/>
    </location>
</feature>
<comment type="caution">
    <text evidence="2">The sequence shown here is derived from an EMBL/GenBank/DDBJ whole genome shotgun (WGS) entry which is preliminary data.</text>
</comment>
<keyword evidence="1" id="KW-0472">Membrane</keyword>
<keyword evidence="3" id="KW-1185">Reference proteome</keyword>